<proteinExistence type="predicted"/>
<evidence type="ECO:0000313" key="3">
    <source>
        <dbReference type="Proteomes" id="UP001157418"/>
    </source>
</evidence>
<evidence type="ECO:0000256" key="1">
    <source>
        <dbReference type="SAM" id="Coils"/>
    </source>
</evidence>
<keyword evidence="1" id="KW-0175">Coiled coil</keyword>
<evidence type="ECO:0000313" key="2">
    <source>
        <dbReference type="EMBL" id="CAH1446099.1"/>
    </source>
</evidence>
<protein>
    <submittedName>
        <fullName evidence="2">Uncharacterized protein</fullName>
    </submittedName>
</protein>
<dbReference type="Proteomes" id="UP001157418">
    <property type="component" value="Unassembled WGS sequence"/>
</dbReference>
<comment type="caution">
    <text evidence="2">The sequence shown here is derived from an EMBL/GenBank/DDBJ whole genome shotgun (WGS) entry which is preliminary data.</text>
</comment>
<name>A0AAU9P7K2_9ASTR</name>
<keyword evidence="3" id="KW-1185">Reference proteome</keyword>
<dbReference type="EMBL" id="CAKMRJ010005523">
    <property type="protein sequence ID" value="CAH1446099.1"/>
    <property type="molecule type" value="Genomic_DNA"/>
</dbReference>
<organism evidence="2 3">
    <name type="scientific">Lactuca virosa</name>
    <dbReference type="NCBI Taxonomy" id="75947"/>
    <lineage>
        <taxon>Eukaryota</taxon>
        <taxon>Viridiplantae</taxon>
        <taxon>Streptophyta</taxon>
        <taxon>Embryophyta</taxon>
        <taxon>Tracheophyta</taxon>
        <taxon>Spermatophyta</taxon>
        <taxon>Magnoliopsida</taxon>
        <taxon>eudicotyledons</taxon>
        <taxon>Gunneridae</taxon>
        <taxon>Pentapetalae</taxon>
        <taxon>asterids</taxon>
        <taxon>campanulids</taxon>
        <taxon>Asterales</taxon>
        <taxon>Asteraceae</taxon>
        <taxon>Cichorioideae</taxon>
        <taxon>Cichorieae</taxon>
        <taxon>Lactucinae</taxon>
        <taxon>Lactuca</taxon>
    </lineage>
</organism>
<feature type="coiled-coil region" evidence="1">
    <location>
        <begin position="41"/>
        <end position="75"/>
    </location>
</feature>
<reference evidence="2 3" key="1">
    <citation type="submission" date="2022-01" db="EMBL/GenBank/DDBJ databases">
        <authorList>
            <person name="Xiong W."/>
            <person name="Schranz E."/>
        </authorList>
    </citation>
    <scope>NUCLEOTIDE SEQUENCE [LARGE SCALE GENOMIC DNA]</scope>
</reference>
<gene>
    <name evidence="2" type="ORF">LVIROSA_LOCUS31819</name>
</gene>
<sequence length="81" mass="9149">MSTPSSSGSIAKKGELCDCRLPKACKKCKHWEWIDEPVTGNQDLEQELEAVKEDVACLKKEVQELKNKAHSYRVEISCNII</sequence>
<accession>A0AAU9P7K2</accession>
<dbReference type="AlphaFoldDB" id="A0AAU9P7K2"/>